<organism evidence="2 3">
    <name type="scientific">Rhodoplanes tepidamans</name>
    <name type="common">Rhodoplanes cryptolactis</name>
    <dbReference type="NCBI Taxonomy" id="200616"/>
    <lineage>
        <taxon>Bacteria</taxon>
        <taxon>Pseudomonadati</taxon>
        <taxon>Pseudomonadota</taxon>
        <taxon>Alphaproteobacteria</taxon>
        <taxon>Hyphomicrobiales</taxon>
        <taxon>Nitrobacteraceae</taxon>
        <taxon>Rhodoplanes</taxon>
    </lineage>
</organism>
<keyword evidence="3" id="KW-1185">Reference proteome</keyword>
<dbReference type="Proteomes" id="UP001165652">
    <property type="component" value="Unassembled WGS sequence"/>
</dbReference>
<reference evidence="2" key="1">
    <citation type="journal article" date="2023" name="Microbiol Resour">
        <title>Genome Sequences of Rhodoplanes serenus and Two Thermotolerant Strains, Rhodoplanes tepidamans and 'Rhodoplanes cryptolactis,' Further Refine the Genus.</title>
        <authorList>
            <person name="Rayyan A.A."/>
            <person name="Kyndt J.A."/>
        </authorList>
    </citation>
    <scope>NUCLEOTIDE SEQUENCE</scope>
    <source>
        <strain evidence="2">DSM 9987</strain>
    </source>
</reference>
<dbReference type="EMBL" id="JAQQLI010000004">
    <property type="protein sequence ID" value="MDC7784904.1"/>
    <property type="molecule type" value="Genomic_DNA"/>
</dbReference>
<comment type="caution">
    <text evidence="2">The sequence shown here is derived from an EMBL/GenBank/DDBJ whole genome shotgun (WGS) entry which is preliminary data.</text>
</comment>
<evidence type="ECO:0000256" key="1">
    <source>
        <dbReference type="SAM" id="MobiDB-lite"/>
    </source>
</evidence>
<feature type="region of interest" description="Disordered" evidence="1">
    <location>
        <begin position="1"/>
        <end position="44"/>
    </location>
</feature>
<protein>
    <recommendedName>
        <fullName evidence="4">Restriction endonuclease</fullName>
    </recommendedName>
</protein>
<evidence type="ECO:0000313" key="2">
    <source>
        <dbReference type="EMBL" id="MDC7784904.1"/>
    </source>
</evidence>
<feature type="compositionally biased region" description="Basic and acidic residues" evidence="1">
    <location>
        <begin position="12"/>
        <end position="25"/>
    </location>
</feature>
<evidence type="ECO:0008006" key="4">
    <source>
        <dbReference type="Google" id="ProtNLM"/>
    </source>
</evidence>
<name>A0ABT5J5J8_RHOTP</name>
<sequence>MAKSKNSTTRRFSTETRSLTEDSIGRELSWAGPRDAAADGSSTDKKNYAESLSRALAQRFADALRSSFSGILPDASGAGQESKARTGKGLKKLDVNYSTIELGLGLGVSIKTINFRDAKTKRYTKNYTRVDNELRAEAADYHERQPYAVLCAVVFLPLDACDDGSSAPSSFGQAVQILRYRAGREKPVDDSTLFERILIGLYDVSPNDFGRVAFFDVMDAPPRTGRPASLMSFKDAIGAIVDAYDQRNKTTFKWAEGTTEVVVPPEPEAEETEEDGG</sequence>
<proteinExistence type="predicted"/>
<evidence type="ECO:0000313" key="3">
    <source>
        <dbReference type="Proteomes" id="UP001165652"/>
    </source>
</evidence>
<accession>A0ABT5J5J8</accession>
<reference evidence="2" key="2">
    <citation type="submission" date="2023-02" db="EMBL/GenBank/DDBJ databases">
        <authorList>
            <person name="Rayyan A."/>
            <person name="Meyer T."/>
            <person name="Kyndt J.A."/>
        </authorList>
    </citation>
    <scope>NUCLEOTIDE SEQUENCE</scope>
    <source>
        <strain evidence="2">DSM 9987</strain>
    </source>
</reference>
<dbReference type="RefSeq" id="WP_272775751.1">
    <property type="nucleotide sequence ID" value="NZ_JAQQLI010000004.1"/>
</dbReference>
<gene>
    <name evidence="2" type="ORF">PQJ73_04345</name>
</gene>